<dbReference type="Proteomes" id="UP000257109">
    <property type="component" value="Unassembled WGS sequence"/>
</dbReference>
<dbReference type="AlphaFoldDB" id="A0A371GLL6"/>
<feature type="non-terminal residue" evidence="1">
    <location>
        <position position="1"/>
    </location>
</feature>
<proteinExistence type="predicted"/>
<gene>
    <name evidence="1" type="ORF">CR513_26843</name>
</gene>
<evidence type="ECO:0000313" key="1">
    <source>
        <dbReference type="EMBL" id="RDX91203.1"/>
    </source>
</evidence>
<reference evidence="1" key="1">
    <citation type="submission" date="2018-05" db="EMBL/GenBank/DDBJ databases">
        <title>Draft genome of Mucuna pruriens seed.</title>
        <authorList>
            <person name="Nnadi N.E."/>
            <person name="Vos R."/>
            <person name="Hasami M.H."/>
            <person name="Devisetty U.K."/>
            <person name="Aguiy J.C."/>
        </authorList>
    </citation>
    <scope>NUCLEOTIDE SEQUENCE [LARGE SCALE GENOMIC DNA]</scope>
    <source>
        <strain evidence="1">JCA_2017</strain>
    </source>
</reference>
<dbReference type="OrthoDB" id="1750575at2759"/>
<comment type="caution">
    <text evidence="1">The sequence shown here is derived from an EMBL/GenBank/DDBJ whole genome shotgun (WGS) entry which is preliminary data.</text>
</comment>
<name>A0A371GLL6_MUCPR</name>
<keyword evidence="2" id="KW-1185">Reference proteome</keyword>
<accession>A0A371GLL6</accession>
<dbReference type="EMBL" id="QJKJ01005181">
    <property type="protein sequence ID" value="RDX91203.1"/>
    <property type="molecule type" value="Genomic_DNA"/>
</dbReference>
<evidence type="ECO:0000313" key="2">
    <source>
        <dbReference type="Proteomes" id="UP000257109"/>
    </source>
</evidence>
<protein>
    <submittedName>
        <fullName evidence="1">Uncharacterized protein</fullName>
    </submittedName>
</protein>
<sequence length="69" mass="7797">MESTKLVELLVIQVMASIGNAFHKFSSPHSFPDDALNWEVVYELSHIKGDGPPSDDLKFEAWDKRTFSS</sequence>
<organism evidence="1 2">
    <name type="scientific">Mucuna pruriens</name>
    <name type="common">Velvet bean</name>
    <name type="synonym">Dolichos pruriens</name>
    <dbReference type="NCBI Taxonomy" id="157652"/>
    <lineage>
        <taxon>Eukaryota</taxon>
        <taxon>Viridiplantae</taxon>
        <taxon>Streptophyta</taxon>
        <taxon>Embryophyta</taxon>
        <taxon>Tracheophyta</taxon>
        <taxon>Spermatophyta</taxon>
        <taxon>Magnoliopsida</taxon>
        <taxon>eudicotyledons</taxon>
        <taxon>Gunneridae</taxon>
        <taxon>Pentapetalae</taxon>
        <taxon>rosids</taxon>
        <taxon>fabids</taxon>
        <taxon>Fabales</taxon>
        <taxon>Fabaceae</taxon>
        <taxon>Papilionoideae</taxon>
        <taxon>50 kb inversion clade</taxon>
        <taxon>NPAAA clade</taxon>
        <taxon>indigoferoid/millettioid clade</taxon>
        <taxon>Phaseoleae</taxon>
        <taxon>Mucuna</taxon>
    </lineage>
</organism>